<accession>A0A6A4WIF3</accession>
<evidence type="ECO:0000313" key="1">
    <source>
        <dbReference type="EMBL" id="KAF0305863.1"/>
    </source>
</evidence>
<dbReference type="OrthoDB" id="7249367at2759"/>
<organism evidence="1 2">
    <name type="scientific">Amphibalanus amphitrite</name>
    <name type="common">Striped barnacle</name>
    <name type="synonym">Balanus amphitrite</name>
    <dbReference type="NCBI Taxonomy" id="1232801"/>
    <lineage>
        <taxon>Eukaryota</taxon>
        <taxon>Metazoa</taxon>
        <taxon>Ecdysozoa</taxon>
        <taxon>Arthropoda</taxon>
        <taxon>Crustacea</taxon>
        <taxon>Multicrustacea</taxon>
        <taxon>Cirripedia</taxon>
        <taxon>Thoracica</taxon>
        <taxon>Thoracicalcarea</taxon>
        <taxon>Balanomorpha</taxon>
        <taxon>Balanoidea</taxon>
        <taxon>Balanidae</taxon>
        <taxon>Amphibalaninae</taxon>
        <taxon>Amphibalanus</taxon>
    </lineage>
</organism>
<dbReference type="AlphaFoldDB" id="A0A6A4WIF3"/>
<name>A0A6A4WIF3_AMPAM</name>
<sequence>MTAPLDTPRGRAELLLQPDLLLRAVGHSSPQKLVRWRRKDQVYAARFKHNYTTPYSLDQCREDLALIRVGDAVATLQDGLAEETETELRTLAYLWNKRVRQLLLYDRVRDVYNRVKRSRNDQWELLPYLFR</sequence>
<dbReference type="EMBL" id="VIIS01000715">
    <property type="protein sequence ID" value="KAF0305863.1"/>
    <property type="molecule type" value="Genomic_DNA"/>
</dbReference>
<gene>
    <name evidence="1" type="ORF">FJT64_022591</name>
</gene>
<protein>
    <submittedName>
        <fullName evidence="1">Uncharacterized protein</fullName>
    </submittedName>
</protein>
<proteinExistence type="predicted"/>
<evidence type="ECO:0000313" key="2">
    <source>
        <dbReference type="Proteomes" id="UP000440578"/>
    </source>
</evidence>
<reference evidence="1 2" key="1">
    <citation type="submission" date="2019-07" db="EMBL/GenBank/DDBJ databases">
        <title>Draft genome assembly of a fouling barnacle, Amphibalanus amphitrite (Darwin, 1854): The first reference genome for Thecostraca.</title>
        <authorList>
            <person name="Kim W."/>
        </authorList>
    </citation>
    <scope>NUCLEOTIDE SEQUENCE [LARGE SCALE GENOMIC DNA]</scope>
    <source>
        <strain evidence="1">SNU_AA5</strain>
        <tissue evidence="1">Soma without cirri and trophi</tissue>
    </source>
</reference>
<keyword evidence="2" id="KW-1185">Reference proteome</keyword>
<dbReference type="Proteomes" id="UP000440578">
    <property type="component" value="Unassembled WGS sequence"/>
</dbReference>
<comment type="caution">
    <text evidence="1">The sequence shown here is derived from an EMBL/GenBank/DDBJ whole genome shotgun (WGS) entry which is preliminary data.</text>
</comment>